<accession>A0A0A0BNK8</accession>
<reference evidence="3 4" key="1">
    <citation type="submission" date="2013-08" db="EMBL/GenBank/DDBJ databases">
        <title>Genome sequencing of Cellulomonas carbonis T26.</title>
        <authorList>
            <person name="Chen F."/>
            <person name="Li Y."/>
            <person name="Wang G."/>
        </authorList>
    </citation>
    <scope>NUCLEOTIDE SEQUENCE [LARGE SCALE GENOMIC DNA]</scope>
    <source>
        <strain evidence="3 4">T26</strain>
    </source>
</reference>
<keyword evidence="1" id="KW-0808">Transferase</keyword>
<evidence type="ECO:0000313" key="4">
    <source>
        <dbReference type="Proteomes" id="UP000029839"/>
    </source>
</evidence>
<dbReference type="AlphaFoldDB" id="A0A0A0BNK8"/>
<dbReference type="PANTHER" id="PTHR35526:SF3">
    <property type="entry name" value="ANTI-SIGMA-F FACTOR RSBW"/>
    <property type="match status" value="1"/>
</dbReference>
<reference evidence="3 4" key="2">
    <citation type="journal article" date="2015" name="Stand. Genomic Sci.">
        <title>Draft genome sequence of Cellulomonas carbonis T26(T) and comparative analysis of six Cellulomonas genomes.</title>
        <authorList>
            <person name="Zhuang W."/>
            <person name="Zhang S."/>
            <person name="Xia X."/>
            <person name="Wang G."/>
        </authorList>
    </citation>
    <scope>NUCLEOTIDE SEQUENCE [LARGE SCALE GENOMIC DNA]</scope>
    <source>
        <strain evidence="3 4">T26</strain>
    </source>
</reference>
<keyword evidence="4" id="KW-1185">Reference proteome</keyword>
<evidence type="ECO:0000313" key="3">
    <source>
        <dbReference type="EMBL" id="KGM09530.1"/>
    </source>
</evidence>
<dbReference type="Pfam" id="PF13581">
    <property type="entry name" value="HATPase_c_2"/>
    <property type="match status" value="1"/>
</dbReference>
<evidence type="ECO:0000256" key="1">
    <source>
        <dbReference type="ARBA" id="ARBA00022527"/>
    </source>
</evidence>
<keyword evidence="1" id="KW-0418">Kinase</keyword>
<dbReference type="InterPro" id="IPR036890">
    <property type="entry name" value="HATPase_C_sf"/>
</dbReference>
<dbReference type="InterPro" id="IPR050267">
    <property type="entry name" value="Anti-sigma-factor_SerPK"/>
</dbReference>
<dbReference type="SUPFAM" id="SSF55874">
    <property type="entry name" value="ATPase domain of HSP90 chaperone/DNA topoisomerase II/histidine kinase"/>
    <property type="match status" value="1"/>
</dbReference>
<keyword evidence="1" id="KW-0723">Serine/threonine-protein kinase</keyword>
<dbReference type="Gene3D" id="3.30.565.10">
    <property type="entry name" value="Histidine kinase-like ATPase, C-terminal domain"/>
    <property type="match status" value="1"/>
</dbReference>
<gene>
    <name evidence="3" type="ORF">N868_01575</name>
</gene>
<dbReference type="Proteomes" id="UP000029839">
    <property type="component" value="Unassembled WGS sequence"/>
</dbReference>
<proteinExistence type="predicted"/>
<protein>
    <submittedName>
        <fullName evidence="3">ATPase</fullName>
    </submittedName>
</protein>
<dbReference type="PANTHER" id="PTHR35526">
    <property type="entry name" value="ANTI-SIGMA-F FACTOR RSBW-RELATED"/>
    <property type="match status" value="1"/>
</dbReference>
<dbReference type="InterPro" id="IPR003594">
    <property type="entry name" value="HATPase_dom"/>
</dbReference>
<sequence>MLLMLNATGDAIRRGRAFAVQTAQELGAHPDTLPVVELLASELVTNAVKFGGDGGQVALSVSAAEGLLRIEVSDDSTTPPRVDDDRPAHLGGHGMKLVELLATDWGVVRTGPTDGKTVWMTMPLHRSLSAARDASAAS</sequence>
<evidence type="ECO:0000259" key="2">
    <source>
        <dbReference type="Pfam" id="PF13581"/>
    </source>
</evidence>
<organism evidence="3 4">
    <name type="scientific">Cellulomonas carbonis T26</name>
    <dbReference type="NCBI Taxonomy" id="947969"/>
    <lineage>
        <taxon>Bacteria</taxon>
        <taxon>Bacillati</taxon>
        <taxon>Actinomycetota</taxon>
        <taxon>Actinomycetes</taxon>
        <taxon>Micrococcales</taxon>
        <taxon>Cellulomonadaceae</taxon>
        <taxon>Cellulomonas</taxon>
    </lineage>
</organism>
<name>A0A0A0BNK8_9CELL</name>
<feature type="domain" description="Histidine kinase/HSP90-like ATPase" evidence="2">
    <location>
        <begin position="7"/>
        <end position="121"/>
    </location>
</feature>
<dbReference type="CDD" id="cd16936">
    <property type="entry name" value="HATPase_RsbW-like"/>
    <property type="match status" value="1"/>
</dbReference>
<comment type="caution">
    <text evidence="3">The sequence shown here is derived from an EMBL/GenBank/DDBJ whole genome shotgun (WGS) entry which is preliminary data.</text>
</comment>
<dbReference type="EMBL" id="AXCY01000091">
    <property type="protein sequence ID" value="KGM09530.1"/>
    <property type="molecule type" value="Genomic_DNA"/>
</dbReference>
<dbReference type="OrthoDB" id="4251531at2"/>
<dbReference type="GO" id="GO:0004674">
    <property type="term" value="F:protein serine/threonine kinase activity"/>
    <property type="evidence" value="ECO:0007669"/>
    <property type="project" value="UniProtKB-KW"/>
</dbReference>